<evidence type="ECO:0000313" key="2">
    <source>
        <dbReference type="Proteomes" id="UP000002931"/>
    </source>
</evidence>
<dbReference type="HOGENOM" id="CLU_1843069_0_0_5"/>
<organism evidence="1 2">
    <name type="scientific">Maritimibacter alkaliphilus HTCC2654</name>
    <dbReference type="NCBI Taxonomy" id="314271"/>
    <lineage>
        <taxon>Bacteria</taxon>
        <taxon>Pseudomonadati</taxon>
        <taxon>Pseudomonadota</taxon>
        <taxon>Alphaproteobacteria</taxon>
        <taxon>Rhodobacterales</taxon>
        <taxon>Roseobacteraceae</taxon>
        <taxon>Maritimibacter</taxon>
    </lineage>
</organism>
<reference evidence="1 2" key="1">
    <citation type="journal article" date="2010" name="J. Bacteriol.">
        <title>Genome sequences of Pelagibaca bermudensis HTCC2601T and Maritimibacter alkaliphilus HTCC2654T, the type strains of two marine Roseobacter genera.</title>
        <authorList>
            <person name="Thrash J.C."/>
            <person name="Cho J.C."/>
            <person name="Ferriera S."/>
            <person name="Johnson J."/>
            <person name="Vergin K.L."/>
            <person name="Giovannoni S.J."/>
        </authorList>
    </citation>
    <scope>NUCLEOTIDE SEQUENCE [LARGE SCALE GENOMIC DNA]</scope>
    <source>
        <strain evidence="1 2">HTCC2654</strain>
    </source>
</reference>
<dbReference type="eggNOG" id="ENOG5032S01">
    <property type="taxonomic scope" value="Bacteria"/>
</dbReference>
<accession>A3VDD2</accession>
<gene>
    <name evidence="1" type="ORF">RB2654_02369</name>
</gene>
<name>A3VDD2_9RHOB</name>
<sequence length="151" mass="16750">MTAGTGPRIDAHMPGSYQILPERGLVYVRYEGFVRLQEAQDLFADYQTKPDAHPGQKQLVDLTHVEDFERDFPTLMAMQAEKADTFLSKGHQFFMVFVAPTEKAQAMGRILVAPWKGVNGVVTSMQYDEAGALAILGQPETSIADMLRSTV</sequence>
<evidence type="ECO:0000313" key="1">
    <source>
        <dbReference type="EMBL" id="EAQ13521.1"/>
    </source>
</evidence>
<keyword evidence="2" id="KW-1185">Reference proteome</keyword>
<dbReference type="STRING" id="314271.RB2654_02369"/>
<proteinExistence type="predicted"/>
<comment type="caution">
    <text evidence="1">The sequence shown here is derived from an EMBL/GenBank/DDBJ whole genome shotgun (WGS) entry which is preliminary data.</text>
</comment>
<dbReference type="Proteomes" id="UP000002931">
    <property type="component" value="Unassembled WGS sequence"/>
</dbReference>
<dbReference type="AlphaFoldDB" id="A3VDD2"/>
<protein>
    <submittedName>
        <fullName evidence="1">Uncharacterized protein</fullName>
    </submittedName>
</protein>
<dbReference type="EMBL" id="AAMT01000004">
    <property type="protein sequence ID" value="EAQ13521.1"/>
    <property type="molecule type" value="Genomic_DNA"/>
</dbReference>